<dbReference type="OrthoDB" id="2379922at2"/>
<evidence type="ECO:0000313" key="2">
    <source>
        <dbReference type="EMBL" id="OSC39854.1"/>
    </source>
</evidence>
<keyword evidence="3" id="KW-1185">Reference proteome</keyword>
<dbReference type="PANTHER" id="PTHR37809:SF1">
    <property type="entry name" value="RIBOSOMAL PROTEIN S12 METHYLTHIOTRANSFERASE ACCESSORY FACTOR YCAO"/>
    <property type="match status" value="1"/>
</dbReference>
<dbReference type="Gene3D" id="3.30.40.250">
    <property type="match status" value="1"/>
</dbReference>
<dbReference type="EMBL" id="NCXP01000019">
    <property type="protein sequence ID" value="OSC39854.1"/>
    <property type="molecule type" value="Genomic_DNA"/>
</dbReference>
<comment type="caution">
    <text evidence="2">The sequence shown here is derived from an EMBL/GenBank/DDBJ whole genome shotgun (WGS) entry which is preliminary data.</text>
</comment>
<dbReference type="InterPro" id="IPR003776">
    <property type="entry name" value="YcaO-like_dom"/>
</dbReference>
<accession>A0A1X2LSR0</accession>
<dbReference type="PANTHER" id="PTHR37809">
    <property type="entry name" value="RIBOSOMAL PROTEIN S12 METHYLTHIOTRANSFERASE ACCESSORY FACTOR YCAO"/>
    <property type="match status" value="1"/>
</dbReference>
<dbReference type="Gene3D" id="3.30.1330.230">
    <property type="match status" value="1"/>
</dbReference>
<gene>
    <name evidence="2" type="ORF">B8W66_15230</name>
</gene>
<protein>
    <recommendedName>
        <fullName evidence="1">YcaO domain-containing protein</fullName>
    </recommendedName>
</protein>
<dbReference type="PROSITE" id="PS51664">
    <property type="entry name" value="YCAO"/>
    <property type="match status" value="1"/>
</dbReference>
<sequence length="548" mass="58894">MTNATTTRRVTGHLIDSFVVHIETDGADVVISPLLGDGRLCERCWRRRRAAAIDRQRLTAAEAEANLAAALDQPVTDSQWSTSQRSEVNRHLAARTVDAQRGRAEIPYQLARIASDGYVRVEPVVPLPECPTCWHAAVEPPKLRAPQNIVGETAGIVTTIKELPPAEGELPMPHVMIVRLANSSLNPDRPIWTGASGKGWSKPDAIRSGLGEAVERYCASVVSVPVVTACHAELPTAVDPAYLSGMSSAAAAAAGQDPTAPRPWVAARVIDGAQEHVWVPAASVYLNLPPRWRTPRSAPMSSNGLACGVDEASAITSAFREVIERHEFFSVWYGLSSACEVVADNALAPELQDPFAAHELRLRVLILGERDGVVVASASCWPRSPSPSRPGFTLGLGAGDDAAKAMTNAVLELAQVYRGLSWALQLPSMIGRARSLAAGRIVPVEPYDHGLLYSQRDASTVPWPFGLGARRACRTVGTVSSVTDFGQALFVDLTSKDVLESVGWRVVRVLVPDAIPFHFGTRTIPDARLYLSTAQRIDFAGPLLHPLA</sequence>
<dbReference type="Gene3D" id="3.30.160.660">
    <property type="match status" value="1"/>
</dbReference>
<name>A0A1X2LSR0_9MYCO</name>
<organism evidence="2 3">
    <name type="scientific">Mycobacterium decipiens</name>
    <dbReference type="NCBI Taxonomy" id="1430326"/>
    <lineage>
        <taxon>Bacteria</taxon>
        <taxon>Bacillati</taxon>
        <taxon>Actinomycetota</taxon>
        <taxon>Actinomycetes</taxon>
        <taxon>Mycobacteriales</taxon>
        <taxon>Mycobacteriaceae</taxon>
        <taxon>Mycobacterium</taxon>
    </lineage>
</organism>
<proteinExistence type="predicted"/>
<dbReference type="AlphaFoldDB" id="A0A1X2LSR0"/>
<evidence type="ECO:0000259" key="1">
    <source>
        <dbReference type="PROSITE" id="PS51664"/>
    </source>
</evidence>
<dbReference type="Pfam" id="PF02624">
    <property type="entry name" value="YcaO"/>
    <property type="match status" value="1"/>
</dbReference>
<evidence type="ECO:0000313" key="3">
    <source>
        <dbReference type="Proteomes" id="UP000193247"/>
    </source>
</evidence>
<reference evidence="2 3" key="1">
    <citation type="submission" date="2017-04" db="EMBL/GenBank/DDBJ databases">
        <title>The new phylogeny of genus Mycobacterium.</title>
        <authorList>
            <person name="Tortoli E."/>
            <person name="Trovato A."/>
            <person name="Cirillo D.M."/>
        </authorList>
    </citation>
    <scope>NUCLEOTIDE SEQUENCE [LARGE SCALE GENOMIC DNA]</scope>
    <source>
        <strain evidence="2 3">TBL 1200985</strain>
    </source>
</reference>
<feature type="domain" description="YcaO" evidence="1">
    <location>
        <begin position="197"/>
        <end position="548"/>
    </location>
</feature>
<dbReference type="STRING" id="1430326.B8W66_15230"/>
<dbReference type="RefSeq" id="WP_085325859.1">
    <property type="nucleotide sequence ID" value="NZ_NCXP01000019.1"/>
</dbReference>
<dbReference type="Proteomes" id="UP000193247">
    <property type="component" value="Unassembled WGS sequence"/>
</dbReference>